<feature type="compositionally biased region" description="Basic residues" evidence="3">
    <location>
        <begin position="203"/>
        <end position="213"/>
    </location>
</feature>
<proteinExistence type="predicted"/>
<evidence type="ECO:0000256" key="2">
    <source>
        <dbReference type="PROSITE-ProRule" id="PRU00176"/>
    </source>
</evidence>
<feature type="compositionally biased region" description="Basic and acidic residues" evidence="3">
    <location>
        <begin position="70"/>
        <end position="81"/>
    </location>
</feature>
<evidence type="ECO:0000313" key="5">
    <source>
        <dbReference type="EMBL" id="EJT97574.1"/>
    </source>
</evidence>
<dbReference type="EMBL" id="JH795876">
    <property type="protein sequence ID" value="EJT97574.1"/>
    <property type="molecule type" value="Genomic_DNA"/>
</dbReference>
<dbReference type="Pfam" id="PF00076">
    <property type="entry name" value="RRM_1"/>
    <property type="match status" value="1"/>
</dbReference>
<evidence type="ECO:0000259" key="4">
    <source>
        <dbReference type="PROSITE" id="PS50102"/>
    </source>
</evidence>
<keyword evidence="1 2" id="KW-0694">RNA-binding</keyword>
<dbReference type="InterPro" id="IPR012677">
    <property type="entry name" value="Nucleotide-bd_a/b_plait_sf"/>
</dbReference>
<accession>M5FRG3</accession>
<dbReference type="Proteomes" id="UP000030653">
    <property type="component" value="Unassembled WGS sequence"/>
</dbReference>
<feature type="region of interest" description="Disordered" evidence="3">
    <location>
        <begin position="177"/>
        <end position="213"/>
    </location>
</feature>
<dbReference type="AlphaFoldDB" id="M5FRG3"/>
<dbReference type="InterPro" id="IPR035979">
    <property type="entry name" value="RBD_domain_sf"/>
</dbReference>
<feature type="compositionally biased region" description="Acidic residues" evidence="3">
    <location>
        <begin position="13"/>
        <end position="25"/>
    </location>
</feature>
<gene>
    <name evidence="5" type="ORF">DACRYDRAFT_84532</name>
</gene>
<dbReference type="OMA" id="YRGRATY"/>
<dbReference type="SUPFAM" id="SSF54928">
    <property type="entry name" value="RNA-binding domain, RBD"/>
    <property type="match status" value="1"/>
</dbReference>
<feature type="region of interest" description="Disordered" evidence="3">
    <location>
        <begin position="43"/>
        <end position="89"/>
    </location>
</feature>
<dbReference type="STRING" id="1858805.M5FRG3"/>
<feature type="domain" description="RRM" evidence="4">
    <location>
        <begin position="94"/>
        <end position="171"/>
    </location>
</feature>
<dbReference type="RefSeq" id="XP_040624472.1">
    <property type="nucleotide sequence ID" value="XM_040776687.1"/>
</dbReference>
<dbReference type="GO" id="GO:0008143">
    <property type="term" value="F:poly(A) binding"/>
    <property type="evidence" value="ECO:0007669"/>
    <property type="project" value="TreeGrafter"/>
</dbReference>
<evidence type="ECO:0000313" key="6">
    <source>
        <dbReference type="Proteomes" id="UP000030653"/>
    </source>
</evidence>
<dbReference type="SMART" id="SM00360">
    <property type="entry name" value="RRM"/>
    <property type="match status" value="1"/>
</dbReference>
<evidence type="ECO:0000256" key="1">
    <source>
        <dbReference type="ARBA" id="ARBA00022884"/>
    </source>
</evidence>
<dbReference type="GeneID" id="63691749"/>
<feature type="region of interest" description="Disordered" evidence="3">
    <location>
        <begin position="1"/>
        <end position="25"/>
    </location>
</feature>
<dbReference type="HOGENOM" id="CLU_012062_23_3_1"/>
<evidence type="ECO:0000256" key="3">
    <source>
        <dbReference type="SAM" id="MobiDB-lite"/>
    </source>
</evidence>
<dbReference type="PROSITE" id="PS50102">
    <property type="entry name" value="RRM"/>
    <property type="match status" value="1"/>
</dbReference>
<dbReference type="Gene3D" id="3.30.70.330">
    <property type="match status" value="1"/>
</dbReference>
<protein>
    <submittedName>
        <fullName evidence="5">RNA-binding domain-containing protein</fullName>
    </submittedName>
</protein>
<feature type="compositionally biased region" description="Gly residues" evidence="3">
    <location>
        <begin position="185"/>
        <end position="196"/>
    </location>
</feature>
<dbReference type="PANTHER" id="PTHR23236">
    <property type="entry name" value="EUKARYOTIC TRANSLATION INITIATION FACTOR 4B/4H"/>
    <property type="match status" value="1"/>
</dbReference>
<dbReference type="InterPro" id="IPR000504">
    <property type="entry name" value="RRM_dom"/>
</dbReference>
<reference evidence="5 6" key="1">
    <citation type="journal article" date="2012" name="Science">
        <title>The Paleozoic origin of enzymatic lignin decomposition reconstructed from 31 fungal genomes.</title>
        <authorList>
            <person name="Floudas D."/>
            <person name="Binder M."/>
            <person name="Riley R."/>
            <person name="Barry K."/>
            <person name="Blanchette R.A."/>
            <person name="Henrissat B."/>
            <person name="Martinez A.T."/>
            <person name="Otillar R."/>
            <person name="Spatafora J.W."/>
            <person name="Yadav J.S."/>
            <person name="Aerts A."/>
            <person name="Benoit I."/>
            <person name="Boyd A."/>
            <person name="Carlson A."/>
            <person name="Copeland A."/>
            <person name="Coutinho P.M."/>
            <person name="de Vries R.P."/>
            <person name="Ferreira P."/>
            <person name="Findley K."/>
            <person name="Foster B."/>
            <person name="Gaskell J."/>
            <person name="Glotzer D."/>
            <person name="Gorecki P."/>
            <person name="Heitman J."/>
            <person name="Hesse C."/>
            <person name="Hori C."/>
            <person name="Igarashi K."/>
            <person name="Jurgens J.A."/>
            <person name="Kallen N."/>
            <person name="Kersten P."/>
            <person name="Kohler A."/>
            <person name="Kuees U."/>
            <person name="Kumar T.K.A."/>
            <person name="Kuo A."/>
            <person name="LaButti K."/>
            <person name="Larrondo L.F."/>
            <person name="Lindquist E."/>
            <person name="Ling A."/>
            <person name="Lombard V."/>
            <person name="Lucas S."/>
            <person name="Lundell T."/>
            <person name="Martin R."/>
            <person name="McLaughlin D.J."/>
            <person name="Morgenstern I."/>
            <person name="Morin E."/>
            <person name="Murat C."/>
            <person name="Nagy L.G."/>
            <person name="Nolan M."/>
            <person name="Ohm R.A."/>
            <person name="Patyshakuliyeva A."/>
            <person name="Rokas A."/>
            <person name="Ruiz-Duenas F.J."/>
            <person name="Sabat G."/>
            <person name="Salamov A."/>
            <person name="Samejima M."/>
            <person name="Schmutz J."/>
            <person name="Slot J.C."/>
            <person name="St John F."/>
            <person name="Stenlid J."/>
            <person name="Sun H."/>
            <person name="Sun S."/>
            <person name="Syed K."/>
            <person name="Tsang A."/>
            <person name="Wiebenga A."/>
            <person name="Young D."/>
            <person name="Pisabarro A."/>
            <person name="Eastwood D.C."/>
            <person name="Martin F."/>
            <person name="Cullen D."/>
            <person name="Grigoriev I.V."/>
            <person name="Hibbett D.S."/>
        </authorList>
    </citation>
    <scope>NUCLEOTIDE SEQUENCE [LARGE SCALE GENOMIC DNA]</scope>
    <source>
        <strain evidence="5 6">DJM-731 SS1</strain>
    </source>
</reference>
<dbReference type="CDD" id="cd12306">
    <property type="entry name" value="RRM_II_PABPs"/>
    <property type="match status" value="1"/>
</dbReference>
<sequence length="213" mass="23056">MADASDAHTPTAEGEDIDLEGYDGSELEEIKARMRLMEEEAATLRSLQADAPVRAPSAQDGAGTPVPAPKEGEPNGEHEEIQVEGEAQEDVDKRSVYVGNVDYSATPTDISNHFASCGQINRVTIVCDKFSGHPKGFCYIEFAEPETVQNALLLNESMLCGRIISVVAKRTNIPGFNRRGRGRGGYRGGHPRGGYGYSPYSRARGRGRGAWRG</sequence>
<dbReference type="OrthoDB" id="4726at2759"/>
<organism evidence="5 6">
    <name type="scientific">Dacryopinax primogenitus (strain DJM 731)</name>
    <name type="common">Brown rot fungus</name>
    <dbReference type="NCBI Taxonomy" id="1858805"/>
    <lineage>
        <taxon>Eukaryota</taxon>
        <taxon>Fungi</taxon>
        <taxon>Dikarya</taxon>
        <taxon>Basidiomycota</taxon>
        <taxon>Agaricomycotina</taxon>
        <taxon>Dacrymycetes</taxon>
        <taxon>Dacrymycetales</taxon>
        <taxon>Dacrymycetaceae</taxon>
        <taxon>Dacryopinax</taxon>
    </lineage>
</organism>
<dbReference type="PANTHER" id="PTHR23236:SF12">
    <property type="entry name" value="EUKARYOTIC INITIATION FACTOR 4B-RELATED"/>
    <property type="match status" value="1"/>
</dbReference>
<keyword evidence="6" id="KW-1185">Reference proteome</keyword>
<name>M5FRG3_DACPD</name>